<gene>
    <name evidence="2" type="ORF">SDC9_182654</name>
</gene>
<dbReference type="InterPro" id="IPR050640">
    <property type="entry name" value="Bact_2-comp_sensor_kinase"/>
</dbReference>
<dbReference type="Gene3D" id="3.30.565.10">
    <property type="entry name" value="Histidine kinase-like ATPase, C-terminal domain"/>
    <property type="match status" value="1"/>
</dbReference>
<sequence>MYTLQQQQLTLIENSKLSIENIHNRYEALKNQLNPHFLFNTLNTLDGLIGFDDDKAHEYIQQLSLTFRYVISNNDVVTVRDELNFVKSYNYLMKIRYGNNLSIQYDIAENYLSYHILHISLQLLVENAVKHNVISDRHQLSINIYTTNNNTIKVENNIRKIVGGKHEEGIGLISLSERYKLQFGKEVVVTNTDNIFTVEVPIIDNKYDTNNKLDKG</sequence>
<dbReference type="PANTHER" id="PTHR34220">
    <property type="entry name" value="SENSOR HISTIDINE KINASE YPDA"/>
    <property type="match status" value="1"/>
</dbReference>
<organism evidence="2">
    <name type="scientific">bioreactor metagenome</name>
    <dbReference type="NCBI Taxonomy" id="1076179"/>
    <lineage>
        <taxon>unclassified sequences</taxon>
        <taxon>metagenomes</taxon>
        <taxon>ecological metagenomes</taxon>
    </lineage>
</organism>
<dbReference type="PANTHER" id="PTHR34220:SF7">
    <property type="entry name" value="SENSOR HISTIDINE KINASE YPDA"/>
    <property type="match status" value="1"/>
</dbReference>
<dbReference type="GO" id="GO:0000155">
    <property type="term" value="F:phosphorelay sensor kinase activity"/>
    <property type="evidence" value="ECO:0007669"/>
    <property type="project" value="InterPro"/>
</dbReference>
<comment type="caution">
    <text evidence="2">The sequence shown here is derived from an EMBL/GenBank/DDBJ whole genome shotgun (WGS) entry which is preliminary data.</text>
</comment>
<name>A0A645HAL0_9ZZZZ</name>
<feature type="domain" description="Signal transduction histidine kinase internal region" evidence="1">
    <location>
        <begin position="25"/>
        <end position="101"/>
    </location>
</feature>
<dbReference type="EMBL" id="VSSQ01088568">
    <property type="protein sequence ID" value="MPN35159.1"/>
    <property type="molecule type" value="Genomic_DNA"/>
</dbReference>
<evidence type="ECO:0000313" key="2">
    <source>
        <dbReference type="EMBL" id="MPN35159.1"/>
    </source>
</evidence>
<proteinExistence type="predicted"/>
<dbReference type="AlphaFoldDB" id="A0A645HAL0"/>
<dbReference type="GO" id="GO:0016020">
    <property type="term" value="C:membrane"/>
    <property type="evidence" value="ECO:0007669"/>
    <property type="project" value="InterPro"/>
</dbReference>
<protein>
    <recommendedName>
        <fullName evidence="1">Signal transduction histidine kinase internal region domain-containing protein</fullName>
    </recommendedName>
</protein>
<dbReference type="InterPro" id="IPR010559">
    <property type="entry name" value="Sig_transdc_His_kin_internal"/>
</dbReference>
<evidence type="ECO:0000259" key="1">
    <source>
        <dbReference type="Pfam" id="PF06580"/>
    </source>
</evidence>
<dbReference type="InterPro" id="IPR036890">
    <property type="entry name" value="HATPase_C_sf"/>
</dbReference>
<accession>A0A645HAL0</accession>
<reference evidence="2" key="1">
    <citation type="submission" date="2019-08" db="EMBL/GenBank/DDBJ databases">
        <authorList>
            <person name="Kucharzyk K."/>
            <person name="Murdoch R.W."/>
            <person name="Higgins S."/>
            <person name="Loffler F."/>
        </authorList>
    </citation>
    <scope>NUCLEOTIDE SEQUENCE</scope>
</reference>
<dbReference type="Pfam" id="PF06580">
    <property type="entry name" value="His_kinase"/>
    <property type="match status" value="1"/>
</dbReference>